<feature type="transmembrane region" description="Helical" evidence="11">
    <location>
        <begin position="984"/>
        <end position="1001"/>
    </location>
</feature>
<evidence type="ECO:0000256" key="1">
    <source>
        <dbReference type="ARBA" id="ARBA00004141"/>
    </source>
</evidence>
<evidence type="ECO:0000256" key="5">
    <source>
        <dbReference type="ARBA" id="ARBA00022801"/>
    </source>
</evidence>
<evidence type="ECO:0000256" key="6">
    <source>
        <dbReference type="ARBA" id="ARBA00022989"/>
    </source>
</evidence>
<sequence length="2062" mass="227915">MAPSPVQSLRAELVRIAGSTRATVGIAVKTLRNLALPDPFNVPRVDLELVVPEDSAREPFERRFPMASTFKIPLALSVLQMVDAGRFSLEQKFVLDAFDVRPGTGVLTAGLLAQLKDVPRDEIRTECSLYELLEKALNDSDNTATDVLLDRVGGPSVVFEHLKKLGLDEIRVARSCLEHLRDRCGIRCRIPTRRSPESEMDMVDFVALLEGRMEIQPLSVCCQPDREFDADLRDTTTPEAMAGLLEKIWNREAGISDGSTQVLLEIMGHCRTGAKRILGRLPRYGAGPPRVQHKTGSLGGRANDVGIVYLPNGHAFAICCYTKGLADFVAQSTSGDLYEERERLIADVARACYDFHLFDAPQSIALLLPGLTIVTTIAIASVIFRCKRLAPWKFVISLQPAALEGAMFGNFVENLGLKEGFAEFKEQLNKDAKTTIANTQFAKDRGIDVAKLDEWEQQIQEQAANTTAELHDRTIGRAVESLAQDETIAQLLELQSEKEAVIEEPSEAATGPVEGGASTEAPKIAQEEAKAKPRSHPDGEAEDIQSLRRSRDEAMAQAEALQARLADVSAVSDEALEKAAHEAWLLKRAVEEKDAALASASEVHAKLEEQKVTAQRRLEDLEANFLERLQREVSQKEQELLDEVAYLRRAGEAKERRVQDLQAENGALERRLLVKASSGVSDAGDVMLEAHTAIAQAFGDLSAQHPCLRLLDEPILRLLALLFKQPLFRRMFFVASAFLWAFSLLHALTSDHGETIHVPWPQSGAMAEYGEYELFLKQELEKLHEKLVEKYQVDMQYANERSCEQVVPDTHQLIKPRPLSRSASGFISNTSSRAKIDPGSLQLDLSSTYPSSSSPGLGLEPAPVVSNWEKLTSKLMNTTDVEKSDSEDEEVASYVKDILTIRPQWKTALQQHALKREKTQTFKSSTPVNQTPRMKDAAMDGSCLQPLVRKPSSKLQITWSLLGVLFIVWDMITIPLELFDDEDMISLLLVVGRFTFGYWILDMPLHAIFGVEIDGHLELRPRELLKRYWRSWFGIDLMVISIDAALLIAELVQDRAPAPARSARYLRTLRLLRLLRLLRVAKLQRELTKLANSFLSTYAFMVMRVVSGLMMILAVNHIIACCWYGLGRWTLEDGSSWLLNAGIADASLADSYATSIHWALTQFTPATNNVAPVNFVERFFAVWVILLAMGTFSSFISSITATVSTLRASRSEQFKHHSSLVRFFNERNLSTETYAKINDALKKQGMYDIRLKETEVTLLGGVPEHLKVVLHEEMFMSSLLSLRIWDHWSHEDDLLIHRQICHLAMVEHVASPGNDAFMPGTECTEVYLLDQGNMGYIARQFATFEAEFVSPGQVLCLPCLWAEWLHRGRLTANGGTTAYYNGINCEKFCSLVKQHGNPLWQYLQIYGILVIGEIEHMDAEDIFVTDKTLAEDKMHDIATRAGRFADMVNNRHESEKASFMATLGAVGHHHHHHHHHRSPSRQSTNRSHGSQRHGAKELLQTEGIVLARRAREAGKDGGGCPDEELFAPSDSDSSERVQVSARCTSGVSDNADWGQHGARFRRSPGRELSAGADAAAADFVRKPGLGLTAPGAVDEGAGALAKPAGAAAAASSAVPRGAQAARHPDGAQPMPFSGSSLSTGSAPVRYPSTQTQMSPRRFATDGGRGPDEARFAPRDAYSSEHMHVPVPTQPPSTGASMAHNVAACQAEMPRQPTSCASPPLLSTAWGSPPPAPWTQAHLLSELPTNRWQVRLASRADDRLRKACHHCNMADLDAALSQGAGMGGDGDGKSALHVAARSGFCEGLLRLLQAGFDPNLRDKWGGRPIDEAEYWAVKAADANFQRRCLDCRKHLVLFHGRRGELHERVDKEAFRERLRKCEVMAYQRDGRDAHIPWFDDLDRMEQQLKAEEFCAEPGSPSASAASAAAPTWTSALQFKQDLPPDPESFSFLWEISAEYQRQATTGRIFGEEAAASWPVVPYYTFQSSDNDMARPFALKARRLAMVIAILAIFFCVKSSTCSVKGEVEKAGTPCRDWQGAAGSQTRSGLSLRSATTTAASFDSAAFI</sequence>
<feature type="domain" description="Ion transport" evidence="12">
    <location>
        <begin position="958"/>
        <end position="1209"/>
    </location>
</feature>
<feature type="compositionally biased region" description="Polar residues" evidence="10">
    <location>
        <begin position="1633"/>
        <end position="1654"/>
    </location>
</feature>
<proteinExistence type="inferred from homology"/>
<keyword evidence="6 11" id="KW-1133">Transmembrane helix</keyword>
<feature type="region of interest" description="Disordered" evidence="10">
    <location>
        <begin position="501"/>
        <end position="555"/>
    </location>
</feature>
<dbReference type="GO" id="GO:0016020">
    <property type="term" value="C:membrane"/>
    <property type="evidence" value="ECO:0007669"/>
    <property type="project" value="UniProtKB-SubCell"/>
</dbReference>
<comment type="similarity">
    <text evidence="2">Belongs to the class-A beta-lactamase family.</text>
</comment>
<keyword evidence="5" id="KW-0378">Hydrolase</keyword>
<comment type="subcellular location">
    <subcellularLocation>
        <location evidence="1">Membrane</location>
        <topology evidence="1">Multi-pass membrane protein</topology>
    </subcellularLocation>
</comment>
<evidence type="ECO:0000256" key="7">
    <source>
        <dbReference type="ARBA" id="ARBA00023136"/>
    </source>
</evidence>
<evidence type="ECO:0000313" key="14">
    <source>
        <dbReference type="EMBL" id="OLP86691.1"/>
    </source>
</evidence>
<name>A0A1Q9CUT2_SYMMI</name>
<feature type="transmembrane region" description="Helical" evidence="11">
    <location>
        <begin position="955"/>
        <end position="972"/>
    </location>
</feature>
<feature type="transmembrane region" description="Helical" evidence="11">
    <location>
        <begin position="1032"/>
        <end position="1052"/>
    </location>
</feature>
<evidence type="ECO:0000259" key="13">
    <source>
        <dbReference type="Pfam" id="PF13354"/>
    </source>
</evidence>
<dbReference type="PRINTS" id="PR00118">
    <property type="entry name" value="BLACTAMASEA"/>
</dbReference>
<feature type="compositionally biased region" description="Basic and acidic residues" evidence="10">
    <location>
        <begin position="525"/>
        <end position="554"/>
    </location>
</feature>
<evidence type="ECO:0000256" key="10">
    <source>
        <dbReference type="SAM" id="MobiDB-lite"/>
    </source>
</evidence>
<dbReference type="InterPro" id="IPR045155">
    <property type="entry name" value="Beta-lactam_cat"/>
</dbReference>
<dbReference type="Gene3D" id="1.10.287.70">
    <property type="match status" value="1"/>
</dbReference>
<feature type="transmembrane region" description="Helical" evidence="11">
    <location>
        <begin position="727"/>
        <end position="748"/>
    </location>
</feature>
<reference evidence="14 15" key="1">
    <citation type="submission" date="2016-02" db="EMBL/GenBank/DDBJ databases">
        <title>Genome analysis of coral dinoflagellate symbionts highlights evolutionary adaptations to a symbiotic lifestyle.</title>
        <authorList>
            <person name="Aranda M."/>
            <person name="Li Y."/>
            <person name="Liew Y.J."/>
            <person name="Baumgarten S."/>
            <person name="Simakov O."/>
            <person name="Wilson M."/>
            <person name="Piel J."/>
            <person name="Ashoor H."/>
            <person name="Bougouffa S."/>
            <person name="Bajic V.B."/>
            <person name="Ryu T."/>
            <person name="Ravasi T."/>
            <person name="Bayer T."/>
            <person name="Micklem G."/>
            <person name="Kim H."/>
            <person name="Bhak J."/>
            <person name="Lajeunesse T.C."/>
            <person name="Voolstra C.R."/>
        </authorList>
    </citation>
    <scope>NUCLEOTIDE SEQUENCE [LARGE SCALE GENOMIC DNA]</scope>
    <source>
        <strain evidence="14 15">CCMP2467</strain>
    </source>
</reference>
<dbReference type="PANTHER" id="PTHR35333:SF3">
    <property type="entry name" value="BETA-LACTAMASE-TYPE TRANSPEPTIDASE FOLD CONTAINING PROTEIN"/>
    <property type="match status" value="1"/>
</dbReference>
<dbReference type="InterPro" id="IPR005821">
    <property type="entry name" value="Ion_trans_dom"/>
</dbReference>
<dbReference type="GO" id="GO:0008800">
    <property type="term" value="F:beta-lactamase activity"/>
    <property type="evidence" value="ECO:0007669"/>
    <property type="project" value="UniProtKB-EC"/>
</dbReference>
<dbReference type="PROSITE" id="PS50088">
    <property type="entry name" value="ANK_REPEAT"/>
    <property type="match status" value="1"/>
</dbReference>
<evidence type="ECO:0000256" key="4">
    <source>
        <dbReference type="ARBA" id="ARBA00022692"/>
    </source>
</evidence>
<dbReference type="Pfam" id="PF00520">
    <property type="entry name" value="Ion_trans"/>
    <property type="match status" value="1"/>
</dbReference>
<keyword evidence="7 11" id="KW-0472">Membrane</keyword>
<dbReference type="InterPro" id="IPR023650">
    <property type="entry name" value="Beta-lactam_class-A_AS"/>
</dbReference>
<dbReference type="SUPFAM" id="SSF48403">
    <property type="entry name" value="Ankyrin repeat"/>
    <property type="match status" value="1"/>
</dbReference>
<dbReference type="PANTHER" id="PTHR35333">
    <property type="entry name" value="BETA-LACTAMASE"/>
    <property type="match status" value="1"/>
</dbReference>
<dbReference type="PROSITE" id="PS00146">
    <property type="entry name" value="BETA_LACTAMASE_A"/>
    <property type="match status" value="1"/>
</dbReference>
<evidence type="ECO:0000259" key="12">
    <source>
        <dbReference type="Pfam" id="PF00520"/>
    </source>
</evidence>
<keyword evidence="4 11" id="KW-0812">Transmembrane</keyword>
<dbReference type="SUPFAM" id="SSF56601">
    <property type="entry name" value="beta-lactamase/transpeptidase-like"/>
    <property type="match status" value="1"/>
</dbReference>
<dbReference type="SUPFAM" id="SSF81324">
    <property type="entry name" value="Voltage-gated potassium channels"/>
    <property type="match status" value="1"/>
</dbReference>
<feature type="compositionally biased region" description="Basic residues" evidence="10">
    <location>
        <begin position="1467"/>
        <end position="1479"/>
    </location>
</feature>
<dbReference type="GO" id="GO:0005216">
    <property type="term" value="F:monoatomic ion channel activity"/>
    <property type="evidence" value="ECO:0007669"/>
    <property type="project" value="InterPro"/>
</dbReference>
<dbReference type="EMBL" id="LSRX01000903">
    <property type="protein sequence ID" value="OLP86691.1"/>
    <property type="molecule type" value="Genomic_DNA"/>
</dbReference>
<feature type="region of interest" description="Disordered" evidence="10">
    <location>
        <begin position="1615"/>
        <end position="1671"/>
    </location>
</feature>
<dbReference type="InterPro" id="IPR036770">
    <property type="entry name" value="Ankyrin_rpt-contain_sf"/>
</dbReference>
<keyword evidence="15" id="KW-1185">Reference proteome</keyword>
<dbReference type="OrthoDB" id="427068at2759"/>
<keyword evidence="9" id="KW-0040">ANK repeat</keyword>
<evidence type="ECO:0000313" key="15">
    <source>
        <dbReference type="Proteomes" id="UP000186817"/>
    </source>
</evidence>
<dbReference type="EC" id="3.5.2.6" evidence="3"/>
<dbReference type="Gene3D" id="3.40.710.10">
    <property type="entry name" value="DD-peptidase/beta-lactamase superfamily"/>
    <property type="match status" value="1"/>
</dbReference>
<accession>A0A1Q9CUT2</accession>
<keyword evidence="8" id="KW-0046">Antibiotic resistance</keyword>
<dbReference type="InterPro" id="IPR002110">
    <property type="entry name" value="Ankyrin_rpt"/>
</dbReference>
<protein>
    <recommendedName>
        <fullName evidence="3">beta-lactamase</fullName>
        <ecNumber evidence="3">3.5.2.6</ecNumber>
    </recommendedName>
</protein>
<evidence type="ECO:0000256" key="9">
    <source>
        <dbReference type="PROSITE-ProRule" id="PRU00023"/>
    </source>
</evidence>
<dbReference type="InterPro" id="IPR000871">
    <property type="entry name" value="Beta-lactam_class-A"/>
</dbReference>
<dbReference type="PROSITE" id="PS50297">
    <property type="entry name" value="ANK_REP_REGION"/>
    <property type="match status" value="1"/>
</dbReference>
<evidence type="ECO:0000256" key="2">
    <source>
        <dbReference type="ARBA" id="ARBA00009009"/>
    </source>
</evidence>
<dbReference type="Pfam" id="PF13354">
    <property type="entry name" value="Beta-lactamase2"/>
    <property type="match status" value="1"/>
</dbReference>
<dbReference type="GO" id="GO:0030655">
    <property type="term" value="P:beta-lactam antibiotic catabolic process"/>
    <property type="evidence" value="ECO:0007669"/>
    <property type="project" value="InterPro"/>
</dbReference>
<comment type="caution">
    <text evidence="14">The sequence shown here is derived from an EMBL/GenBank/DDBJ whole genome shotgun (WGS) entry which is preliminary data.</text>
</comment>
<organism evidence="14 15">
    <name type="scientific">Symbiodinium microadriaticum</name>
    <name type="common">Dinoflagellate</name>
    <name type="synonym">Zooxanthella microadriatica</name>
    <dbReference type="NCBI Taxonomy" id="2951"/>
    <lineage>
        <taxon>Eukaryota</taxon>
        <taxon>Sar</taxon>
        <taxon>Alveolata</taxon>
        <taxon>Dinophyceae</taxon>
        <taxon>Suessiales</taxon>
        <taxon>Symbiodiniaceae</taxon>
        <taxon>Symbiodinium</taxon>
    </lineage>
</organism>
<dbReference type="Gene3D" id="1.25.40.20">
    <property type="entry name" value="Ankyrin repeat-containing domain"/>
    <property type="match status" value="1"/>
</dbReference>
<dbReference type="GO" id="GO:0046677">
    <property type="term" value="P:response to antibiotic"/>
    <property type="evidence" value="ECO:0007669"/>
    <property type="project" value="UniProtKB-KW"/>
</dbReference>
<evidence type="ECO:0000256" key="11">
    <source>
        <dbReference type="SAM" id="Phobius"/>
    </source>
</evidence>
<feature type="domain" description="Beta-lactamase class A catalytic" evidence="13">
    <location>
        <begin position="61"/>
        <end position="322"/>
    </location>
</feature>
<feature type="transmembrane region" description="Helical" evidence="11">
    <location>
        <begin position="1105"/>
        <end position="1126"/>
    </location>
</feature>
<gene>
    <name evidence="14" type="primary">per1</name>
    <name evidence="14" type="ORF">AK812_SmicGene32164</name>
</gene>
<feature type="region of interest" description="Disordered" evidence="10">
    <location>
        <begin position="1466"/>
        <end position="1538"/>
    </location>
</feature>
<dbReference type="InterPro" id="IPR012338">
    <property type="entry name" value="Beta-lactam/transpept-like"/>
</dbReference>
<evidence type="ECO:0000256" key="8">
    <source>
        <dbReference type="ARBA" id="ARBA00023251"/>
    </source>
</evidence>
<feature type="repeat" description="ANK" evidence="9">
    <location>
        <begin position="1786"/>
        <end position="1818"/>
    </location>
</feature>
<feature type="transmembrane region" description="Helical" evidence="11">
    <location>
        <begin position="1180"/>
        <end position="1206"/>
    </location>
</feature>
<dbReference type="Proteomes" id="UP000186817">
    <property type="component" value="Unassembled WGS sequence"/>
</dbReference>
<evidence type="ECO:0000256" key="3">
    <source>
        <dbReference type="ARBA" id="ARBA00012865"/>
    </source>
</evidence>